<evidence type="ECO:0000313" key="5">
    <source>
        <dbReference type="Proteomes" id="UP000051952"/>
    </source>
</evidence>
<comment type="similarity">
    <text evidence="1">Belongs to the FAH family.</text>
</comment>
<evidence type="ECO:0000256" key="1">
    <source>
        <dbReference type="ARBA" id="ARBA00010211"/>
    </source>
</evidence>
<dbReference type="OMA" id="RIMTLYP"/>
<dbReference type="SUPFAM" id="SSF56529">
    <property type="entry name" value="FAH"/>
    <property type="match status" value="1"/>
</dbReference>
<dbReference type="OrthoDB" id="411064at2759"/>
<dbReference type="PANTHER" id="PTHR11820:SF90">
    <property type="entry name" value="FLUTATHIONE S-TRANSFERASE"/>
    <property type="match status" value="1"/>
</dbReference>
<reference evidence="5" key="1">
    <citation type="submission" date="2015-09" db="EMBL/GenBank/DDBJ databases">
        <authorList>
            <consortium name="Pathogen Informatics"/>
        </authorList>
    </citation>
    <scope>NUCLEOTIDE SEQUENCE [LARGE SCALE GENOMIC DNA]</scope>
    <source>
        <strain evidence="5">Lake Konstanz</strain>
    </source>
</reference>
<dbReference type="GO" id="GO:0018773">
    <property type="term" value="F:acetylpyruvate hydrolase activity"/>
    <property type="evidence" value="ECO:0007669"/>
    <property type="project" value="TreeGrafter"/>
</dbReference>
<dbReference type="Gene3D" id="3.90.850.10">
    <property type="entry name" value="Fumarylacetoacetase-like, C-terminal domain"/>
    <property type="match status" value="1"/>
</dbReference>
<organism evidence="4 5">
    <name type="scientific">Bodo saltans</name>
    <name type="common">Flagellated protozoan</name>
    <dbReference type="NCBI Taxonomy" id="75058"/>
    <lineage>
        <taxon>Eukaryota</taxon>
        <taxon>Discoba</taxon>
        <taxon>Euglenozoa</taxon>
        <taxon>Kinetoplastea</taxon>
        <taxon>Metakinetoplastina</taxon>
        <taxon>Eubodonida</taxon>
        <taxon>Bodonidae</taxon>
        <taxon>Bodo</taxon>
    </lineage>
</organism>
<proteinExistence type="inferred from homology"/>
<evidence type="ECO:0000256" key="2">
    <source>
        <dbReference type="ARBA" id="ARBA00022723"/>
    </source>
</evidence>
<sequence length="241" mass="25957">MSFPNFSVPRTVIPYLCSKVQQATGGFPVRRAYAVGQNYAAHAKEMGAVARDSAAEPFYFGKPADTIFFPEDGIVPFPGKTTNFQYEGELVLAIGLGGSDIKPEDAYKHIIGYAVGIDLTRRDLQQQFKNTGRPWDFAKSFDYSGPVSPIVFLDPAPQSNSDLISDAKISTTVNGEVKQSSNINDMITSIPNLVAYLSQYVALQPGDVIFTGTPEGVGKIVPGDVITVAVEGVAELKVTLK</sequence>
<dbReference type="InterPro" id="IPR036663">
    <property type="entry name" value="Fumarylacetoacetase_C_sf"/>
</dbReference>
<dbReference type="EMBL" id="CYKH01000059">
    <property type="protein sequence ID" value="CUE67112.1"/>
    <property type="molecule type" value="Genomic_DNA"/>
</dbReference>
<name>A0A0S4IKX8_BODSA</name>
<dbReference type="GO" id="GO:0046872">
    <property type="term" value="F:metal ion binding"/>
    <property type="evidence" value="ECO:0007669"/>
    <property type="project" value="UniProtKB-KW"/>
</dbReference>
<dbReference type="Pfam" id="PF01557">
    <property type="entry name" value="FAA_hydrolase"/>
    <property type="match status" value="1"/>
</dbReference>
<accession>A0A0S4IKX8</accession>
<dbReference type="PANTHER" id="PTHR11820">
    <property type="entry name" value="ACYLPYRUVASE"/>
    <property type="match status" value="1"/>
</dbReference>
<protein>
    <submittedName>
        <fullName evidence="4">Fumarylacetoacetate hydrolase family protein, putative</fullName>
    </submittedName>
</protein>
<dbReference type="InterPro" id="IPR011234">
    <property type="entry name" value="Fumarylacetoacetase-like_C"/>
</dbReference>
<keyword evidence="4" id="KW-0378">Hydrolase</keyword>
<dbReference type="VEuPathDB" id="TriTrypDB:BSAL_03285"/>
<gene>
    <name evidence="4" type="ORF">BSAL_03285</name>
</gene>
<keyword evidence="5" id="KW-1185">Reference proteome</keyword>
<evidence type="ECO:0000259" key="3">
    <source>
        <dbReference type="Pfam" id="PF01557"/>
    </source>
</evidence>
<dbReference type="Proteomes" id="UP000051952">
    <property type="component" value="Unassembled WGS sequence"/>
</dbReference>
<dbReference type="AlphaFoldDB" id="A0A0S4IKX8"/>
<keyword evidence="2" id="KW-0479">Metal-binding</keyword>
<feature type="domain" description="Fumarylacetoacetase-like C-terminal" evidence="3">
    <location>
        <begin position="33"/>
        <end position="240"/>
    </location>
</feature>
<evidence type="ECO:0000313" key="4">
    <source>
        <dbReference type="EMBL" id="CUE67112.1"/>
    </source>
</evidence>